<comment type="caution">
    <text evidence="2">The sequence shown here is derived from an EMBL/GenBank/DDBJ whole genome shotgun (WGS) entry which is preliminary data.</text>
</comment>
<protein>
    <submittedName>
        <fullName evidence="2">Uncharacterized protein</fullName>
    </submittedName>
</protein>
<name>A0A9P6EPP6_9AGAR</name>
<accession>A0A9P6EPP6</accession>
<reference evidence="2" key="1">
    <citation type="submission" date="2020-11" db="EMBL/GenBank/DDBJ databases">
        <authorList>
            <consortium name="DOE Joint Genome Institute"/>
            <person name="Ahrendt S."/>
            <person name="Riley R."/>
            <person name="Andreopoulos W."/>
            <person name="Labutti K."/>
            <person name="Pangilinan J."/>
            <person name="Ruiz-Duenas F.J."/>
            <person name="Barrasa J.M."/>
            <person name="Sanchez-Garcia M."/>
            <person name="Camarero S."/>
            <person name="Miyauchi S."/>
            <person name="Serrano A."/>
            <person name="Linde D."/>
            <person name="Babiker R."/>
            <person name="Drula E."/>
            <person name="Ayuso-Fernandez I."/>
            <person name="Pacheco R."/>
            <person name="Padilla G."/>
            <person name="Ferreira P."/>
            <person name="Barriuso J."/>
            <person name="Kellner H."/>
            <person name="Castanera R."/>
            <person name="Alfaro M."/>
            <person name="Ramirez L."/>
            <person name="Pisabarro A.G."/>
            <person name="Kuo A."/>
            <person name="Tritt A."/>
            <person name="Lipzen A."/>
            <person name="He G."/>
            <person name="Yan M."/>
            <person name="Ng V."/>
            <person name="Cullen D."/>
            <person name="Martin F."/>
            <person name="Rosso M.-N."/>
            <person name="Henrissat B."/>
            <person name="Hibbett D."/>
            <person name="Martinez A.T."/>
            <person name="Grigoriev I.V."/>
        </authorList>
    </citation>
    <scope>NUCLEOTIDE SEQUENCE</scope>
    <source>
        <strain evidence="2">CBS 506.95</strain>
    </source>
</reference>
<gene>
    <name evidence="2" type="ORF">CPB83DRAFT_939670</name>
</gene>
<evidence type="ECO:0000313" key="2">
    <source>
        <dbReference type="EMBL" id="KAF9533708.1"/>
    </source>
</evidence>
<feature type="region of interest" description="Disordered" evidence="1">
    <location>
        <begin position="272"/>
        <end position="362"/>
    </location>
</feature>
<feature type="region of interest" description="Disordered" evidence="1">
    <location>
        <begin position="540"/>
        <end position="616"/>
    </location>
</feature>
<dbReference type="AlphaFoldDB" id="A0A9P6EPP6"/>
<feature type="compositionally biased region" description="Polar residues" evidence="1">
    <location>
        <begin position="575"/>
        <end position="587"/>
    </location>
</feature>
<feature type="region of interest" description="Disordered" evidence="1">
    <location>
        <begin position="500"/>
        <end position="527"/>
    </location>
</feature>
<feature type="compositionally biased region" description="Basic and acidic residues" evidence="1">
    <location>
        <begin position="329"/>
        <end position="340"/>
    </location>
</feature>
<keyword evidence="3" id="KW-1185">Reference proteome</keyword>
<evidence type="ECO:0000256" key="1">
    <source>
        <dbReference type="SAM" id="MobiDB-lite"/>
    </source>
</evidence>
<feature type="compositionally biased region" description="Polar residues" evidence="1">
    <location>
        <begin position="350"/>
        <end position="361"/>
    </location>
</feature>
<evidence type="ECO:0000313" key="3">
    <source>
        <dbReference type="Proteomes" id="UP000807306"/>
    </source>
</evidence>
<dbReference type="EMBL" id="MU157828">
    <property type="protein sequence ID" value="KAF9533708.1"/>
    <property type="molecule type" value="Genomic_DNA"/>
</dbReference>
<organism evidence="2 3">
    <name type="scientific">Crepidotus variabilis</name>
    <dbReference type="NCBI Taxonomy" id="179855"/>
    <lineage>
        <taxon>Eukaryota</taxon>
        <taxon>Fungi</taxon>
        <taxon>Dikarya</taxon>
        <taxon>Basidiomycota</taxon>
        <taxon>Agaricomycotina</taxon>
        <taxon>Agaricomycetes</taxon>
        <taxon>Agaricomycetidae</taxon>
        <taxon>Agaricales</taxon>
        <taxon>Agaricineae</taxon>
        <taxon>Crepidotaceae</taxon>
        <taxon>Crepidotus</taxon>
    </lineage>
</organism>
<sequence>MEKLPEDKKNDRNAYFALYQKTLSEVMATLSKKEKRQMEATRDEWQAEGPPEEVQIKNAQRFGYRGIEEMHKVANKQFGMIVVTFSARRKRSGGWEYFSHDYNPSLNGPGEPVLPMSEWAKAECKVFGRAFAKYVAYTDEAKAGHVNSDNSQSANTRQGTVFKLEVTDSGLPLLPDPISTAAGGENYGIKREILRDFFVSHYRLATGKSGARVPWLAMSQDAHKFIKEDYIPPSVALNDPGRMDRSHVSLLLEHLRDRQKTDGVPTFLFHHQRRHDESVGPVNYPADALADNKKGFAGRGVNDKTDEANQSPEEEPEPPKNTTLGNQDEQTHLLTSKELEYGQTVKGKNRATSPDNIQNSDKGLEVQLADDQQLGPVTREIPKDNTLKCSTQSESAFANLQYAAGTTLRVDGNEFAPLANINQLSSHIVQTASVLPAGHPVVGAPGPQPLIPMVQARPLPNQEGSSFTGHFHPQHFPPGPFFSGYHPQYAGYFGLGQPGSTSQSTIHMPGQINDSASSVTPASPDDSELKCLLQSGAIAGSQISPANQDVEKTRDATERKRKRADSTNQKELDTSDQNKSPRVTRSRTGAIGTKKKTSRHERWDWVQDNDNPHEAE</sequence>
<proteinExistence type="predicted"/>
<feature type="compositionally biased region" description="Basic and acidic residues" evidence="1">
    <location>
        <begin position="549"/>
        <end position="573"/>
    </location>
</feature>
<feature type="compositionally biased region" description="Basic and acidic residues" evidence="1">
    <location>
        <begin position="600"/>
        <end position="616"/>
    </location>
</feature>
<feature type="compositionally biased region" description="Polar residues" evidence="1">
    <location>
        <begin position="500"/>
        <end position="521"/>
    </location>
</feature>
<dbReference type="OrthoDB" id="3149423at2759"/>
<dbReference type="Proteomes" id="UP000807306">
    <property type="component" value="Unassembled WGS sequence"/>
</dbReference>